<organism evidence="1 2">
    <name type="scientific">Cinara cedri</name>
    <dbReference type="NCBI Taxonomy" id="506608"/>
    <lineage>
        <taxon>Eukaryota</taxon>
        <taxon>Metazoa</taxon>
        <taxon>Ecdysozoa</taxon>
        <taxon>Arthropoda</taxon>
        <taxon>Hexapoda</taxon>
        <taxon>Insecta</taxon>
        <taxon>Pterygota</taxon>
        <taxon>Neoptera</taxon>
        <taxon>Paraneoptera</taxon>
        <taxon>Hemiptera</taxon>
        <taxon>Sternorrhyncha</taxon>
        <taxon>Aphidomorpha</taxon>
        <taxon>Aphidoidea</taxon>
        <taxon>Aphididae</taxon>
        <taxon>Lachninae</taxon>
        <taxon>Cinara</taxon>
    </lineage>
</organism>
<dbReference type="OrthoDB" id="6611180at2759"/>
<feature type="non-terminal residue" evidence="1">
    <location>
        <position position="1"/>
    </location>
</feature>
<accession>A0A5E4NMQ2</accession>
<sequence>LGKKYADFTIEIQHYVLRHLQKLKDVFNRYFPECEVDELPGDIQENIIELQNDRNCKVTFESGVNVDELWFKRAIVYPNLREIELRYLLMFSIILLIFANKDCFTQIKNKQRTRLNDSKDMLVALGRTTDNRTIMS</sequence>
<dbReference type="EMBL" id="CABPRJ010002372">
    <property type="protein sequence ID" value="VVC43805.1"/>
    <property type="molecule type" value="Genomic_DNA"/>
</dbReference>
<name>A0A5E4NMQ2_9HEMI</name>
<evidence type="ECO:0000313" key="1">
    <source>
        <dbReference type="EMBL" id="VVC43805.1"/>
    </source>
</evidence>
<protein>
    <submittedName>
        <fullName evidence="1">Uncharacterized protein</fullName>
    </submittedName>
</protein>
<keyword evidence="2" id="KW-1185">Reference proteome</keyword>
<evidence type="ECO:0000313" key="2">
    <source>
        <dbReference type="Proteomes" id="UP000325440"/>
    </source>
</evidence>
<reference evidence="1 2" key="1">
    <citation type="submission" date="2019-08" db="EMBL/GenBank/DDBJ databases">
        <authorList>
            <person name="Alioto T."/>
            <person name="Alioto T."/>
            <person name="Gomez Garrido J."/>
        </authorList>
    </citation>
    <scope>NUCLEOTIDE SEQUENCE [LARGE SCALE GENOMIC DNA]</scope>
</reference>
<gene>
    <name evidence="1" type="ORF">CINCED_3A025526</name>
</gene>
<dbReference type="Proteomes" id="UP000325440">
    <property type="component" value="Unassembled WGS sequence"/>
</dbReference>
<proteinExistence type="predicted"/>
<dbReference type="AlphaFoldDB" id="A0A5E4NMQ2"/>